<proteinExistence type="predicted"/>
<evidence type="ECO:0000256" key="3">
    <source>
        <dbReference type="ARBA" id="ARBA00022917"/>
    </source>
</evidence>
<dbReference type="SMART" id="SM00088">
    <property type="entry name" value="PINT"/>
    <property type="match status" value="1"/>
</dbReference>
<keyword evidence="6" id="KW-1185">Reference proteome</keyword>
<dbReference type="OrthoDB" id="288440at2759"/>
<dbReference type="InterPro" id="IPR036390">
    <property type="entry name" value="WH_DNA-bd_sf"/>
</dbReference>
<dbReference type="HOGENOM" id="CLU_646398_0_0_1"/>
<dbReference type="InterPro" id="IPR000717">
    <property type="entry name" value="PCI_dom"/>
</dbReference>
<keyword evidence="2 5" id="KW-0396">Initiation factor</keyword>
<dbReference type="InterPro" id="IPR016650">
    <property type="entry name" value="eIF3e"/>
</dbReference>
<keyword evidence="3" id="KW-0648">Protein biosynthesis</keyword>
<dbReference type="PROSITE" id="PS50250">
    <property type="entry name" value="PCI"/>
    <property type="match status" value="1"/>
</dbReference>
<evidence type="ECO:0000256" key="2">
    <source>
        <dbReference type="ARBA" id="ARBA00022540"/>
    </source>
</evidence>
<dbReference type="Pfam" id="PF01399">
    <property type="entry name" value="PCI"/>
    <property type="match status" value="1"/>
</dbReference>
<dbReference type="EMBL" id="GG662620">
    <property type="protein sequence ID" value="EDK31260.1"/>
    <property type="molecule type" value="Genomic_DNA"/>
</dbReference>
<name>A4VF39_TETTS</name>
<evidence type="ECO:0000313" key="5">
    <source>
        <dbReference type="EMBL" id="EDK31260.1"/>
    </source>
</evidence>
<sequence length="425" mass="49942">MNGELFYQQVKFLEPHLVVKICDYYIKQNTFDEQWILKEKIAALLKTRLYDQLNAEVLKLKNHQLPDLKKQIEACRLETAEQALGDKAKQFFEDIMKFYNEIEKDRFKASTITKLCGDIKFGLLRKLAQYSFILYDVGNYDVSLKIINCIYSLLQNHQDDQSILNILWGKIGCELYVQKFDEAKETIRAIRKELEKEEFSGHFQIYNRAYLIYHAIYAYFQPKSTESDFEAFIELITGEQYVATIQMVCSEVIRYHACALLLTRSNQYHLTQFLNSFQKGVFDYKDNLIEFLKLTLIDFQFNAAEQTLKQLSNELSKDYFLSNQKEQIITAAQHLFFKSYCKVFDIVEIKMVSSFLNCSASDAETWIVNFIRVSNIDAKIDSENGIVHITKRQNNFDETINNKLREIVPRTVLLVNNMKRIIPQN</sequence>
<organism evidence="5 6">
    <name type="scientific">Tetrahymena thermophila (strain SB210)</name>
    <dbReference type="NCBI Taxonomy" id="312017"/>
    <lineage>
        <taxon>Eukaryota</taxon>
        <taxon>Sar</taxon>
        <taxon>Alveolata</taxon>
        <taxon>Ciliophora</taxon>
        <taxon>Intramacronucleata</taxon>
        <taxon>Oligohymenophorea</taxon>
        <taxon>Hymenostomatida</taxon>
        <taxon>Tetrahymenina</taxon>
        <taxon>Tetrahymenidae</taxon>
        <taxon>Tetrahymena</taxon>
    </lineage>
</organism>
<gene>
    <name evidence="5" type="ORF">TTHERM_00600709</name>
</gene>
<evidence type="ECO:0000256" key="1">
    <source>
        <dbReference type="ARBA" id="ARBA00022490"/>
    </source>
</evidence>
<dbReference type="eggNOG" id="KOG2758">
    <property type="taxonomic scope" value="Eukaryota"/>
</dbReference>
<dbReference type="SUPFAM" id="SSF46785">
    <property type="entry name" value="Winged helix' DNA-binding domain"/>
    <property type="match status" value="1"/>
</dbReference>
<dbReference type="OMA" id="HFHLLNY"/>
<accession>A4VF39</accession>
<dbReference type="GO" id="GO:0003743">
    <property type="term" value="F:translation initiation factor activity"/>
    <property type="evidence" value="ECO:0007669"/>
    <property type="project" value="UniProtKB-KW"/>
</dbReference>
<dbReference type="InParanoid" id="A4VF39"/>
<dbReference type="GO" id="GO:0005852">
    <property type="term" value="C:eukaryotic translation initiation factor 3 complex"/>
    <property type="evidence" value="ECO:0007669"/>
    <property type="project" value="InterPro"/>
</dbReference>
<dbReference type="Proteomes" id="UP000009168">
    <property type="component" value="Unassembled WGS sequence"/>
</dbReference>
<dbReference type="KEGG" id="tet:TTHERM_00600709"/>
<dbReference type="GeneID" id="7839384"/>
<protein>
    <submittedName>
        <fullName evidence="5">Eukaryotic translation initiation factor 3 subunit E</fullName>
    </submittedName>
</protein>
<dbReference type="RefSeq" id="XP_001470651.1">
    <property type="nucleotide sequence ID" value="XM_001470601.1"/>
</dbReference>
<dbReference type="FunCoup" id="A4VF39">
    <property type="interactions" value="605"/>
</dbReference>
<evidence type="ECO:0000259" key="4">
    <source>
        <dbReference type="PROSITE" id="PS50250"/>
    </source>
</evidence>
<evidence type="ECO:0000313" key="6">
    <source>
        <dbReference type="Proteomes" id="UP000009168"/>
    </source>
</evidence>
<keyword evidence="1" id="KW-0963">Cytoplasm</keyword>
<dbReference type="PANTHER" id="PTHR10317">
    <property type="entry name" value="EUKARYOTIC TRANSLATION INITIATION FACTOR 3 SUBUNIT E"/>
    <property type="match status" value="1"/>
</dbReference>
<dbReference type="AlphaFoldDB" id="A4VF39"/>
<reference evidence="6" key="1">
    <citation type="journal article" date="2006" name="PLoS Biol.">
        <title>Macronuclear genome sequence of the ciliate Tetrahymena thermophila, a model eukaryote.</title>
        <authorList>
            <person name="Eisen J.A."/>
            <person name="Coyne R.S."/>
            <person name="Wu M."/>
            <person name="Wu D."/>
            <person name="Thiagarajan M."/>
            <person name="Wortman J.R."/>
            <person name="Badger J.H."/>
            <person name="Ren Q."/>
            <person name="Amedeo P."/>
            <person name="Jones K.M."/>
            <person name="Tallon L.J."/>
            <person name="Delcher A.L."/>
            <person name="Salzberg S.L."/>
            <person name="Silva J.C."/>
            <person name="Haas B.J."/>
            <person name="Majoros W.H."/>
            <person name="Farzad M."/>
            <person name="Carlton J.M."/>
            <person name="Smith R.K. Jr."/>
            <person name="Garg J."/>
            <person name="Pearlman R.E."/>
            <person name="Karrer K.M."/>
            <person name="Sun L."/>
            <person name="Manning G."/>
            <person name="Elde N.C."/>
            <person name="Turkewitz A.P."/>
            <person name="Asai D.J."/>
            <person name="Wilkes D.E."/>
            <person name="Wang Y."/>
            <person name="Cai H."/>
            <person name="Collins K."/>
            <person name="Stewart B.A."/>
            <person name="Lee S.R."/>
            <person name="Wilamowska K."/>
            <person name="Weinberg Z."/>
            <person name="Ruzzo W.L."/>
            <person name="Wloga D."/>
            <person name="Gaertig J."/>
            <person name="Frankel J."/>
            <person name="Tsao C.-C."/>
            <person name="Gorovsky M.A."/>
            <person name="Keeling P.J."/>
            <person name="Waller R.F."/>
            <person name="Patron N.J."/>
            <person name="Cherry J.M."/>
            <person name="Stover N.A."/>
            <person name="Krieger C.J."/>
            <person name="del Toro C."/>
            <person name="Ryder H.F."/>
            <person name="Williamson S.C."/>
            <person name="Barbeau R.A."/>
            <person name="Hamilton E.P."/>
            <person name="Orias E."/>
        </authorList>
    </citation>
    <scope>NUCLEOTIDE SEQUENCE [LARGE SCALE GENOMIC DNA]</scope>
    <source>
        <strain evidence="6">SB210</strain>
    </source>
</reference>
<feature type="domain" description="PCI" evidence="4">
    <location>
        <begin position="224"/>
        <end position="394"/>
    </location>
</feature>
<dbReference type="STRING" id="312017.A4VF39"/>